<dbReference type="STRING" id="669874.A0A1E4U3N1"/>
<evidence type="ECO:0000259" key="6">
    <source>
        <dbReference type="Pfam" id="PF00892"/>
    </source>
</evidence>
<protein>
    <recommendedName>
        <fullName evidence="6">EamA domain-containing protein</fullName>
    </recommendedName>
</protein>
<evidence type="ECO:0000313" key="8">
    <source>
        <dbReference type="Proteomes" id="UP000094236"/>
    </source>
</evidence>
<dbReference type="Proteomes" id="UP000094236">
    <property type="component" value="Unassembled WGS sequence"/>
</dbReference>
<sequence>MTDRDRNASVGRGLLKDNDDNDSFELSIYDDSDNDETILGSSQLYKMKTILTSYYDRFVAPNIGLSLVCVAQFFNSLMNMSCKLLETDPDFEVPMNPFQILFARMSITYIMCFIYMYFAKTPDFPLGPKGLRKWLIMRGVTGFFGVFGMYFSLQYLSVSDATVLMFLGPSITGLAAYLILHETFTWIEGVGGIFSLLGVVLIARPTFIFGNETSSETDTNVETADPSKRILATFVAVLGAVGSGFVMIVIRYIGKRAHALLSVSYFSAYCCLVSFIAIMVTPSLTFQIPHTPRQWYYFILIGVSGFVMQFCLTAGVQREKAGRTALMTYTQMIYALFWEITVWYHFPPILSWIGFFIIIGSAACICYFKPKHEPPIEPNGIVRRERFVSEDDMESRGAEQNSVELENIGKLNHSANILNSNESLVNKKLHLNAGAVPKESSIKSSNSSSEASIITK</sequence>
<feature type="transmembrane region" description="Helical" evidence="5">
    <location>
        <begin position="192"/>
        <end position="210"/>
    </location>
</feature>
<proteinExistence type="predicted"/>
<reference evidence="8" key="1">
    <citation type="submission" date="2016-05" db="EMBL/GenBank/DDBJ databases">
        <title>Comparative genomics of biotechnologically important yeasts.</title>
        <authorList>
            <consortium name="DOE Joint Genome Institute"/>
            <person name="Riley R."/>
            <person name="Haridas S."/>
            <person name="Wolfe K.H."/>
            <person name="Lopes M.R."/>
            <person name="Hittinger C.T."/>
            <person name="Goker M."/>
            <person name="Salamov A."/>
            <person name="Wisecaver J."/>
            <person name="Long T.M."/>
            <person name="Aerts A.L."/>
            <person name="Barry K."/>
            <person name="Choi C."/>
            <person name="Clum A."/>
            <person name="Coughlan A.Y."/>
            <person name="Deshpande S."/>
            <person name="Douglass A.P."/>
            <person name="Hanson S.J."/>
            <person name="Klenk H.-P."/>
            <person name="Labutti K."/>
            <person name="Lapidus A."/>
            <person name="Lindquist E."/>
            <person name="Lipzen A."/>
            <person name="Meier-Kolthoff J.P."/>
            <person name="Ohm R.A."/>
            <person name="Otillar R.P."/>
            <person name="Pangilinan J."/>
            <person name="Peng Y."/>
            <person name="Rokas A."/>
            <person name="Rosa C.A."/>
            <person name="Scheuner C."/>
            <person name="Sibirny A.A."/>
            <person name="Slot J.C."/>
            <person name="Stielow J.B."/>
            <person name="Sun H."/>
            <person name="Kurtzman C.P."/>
            <person name="Blackwell M."/>
            <person name="Grigoriev I.V."/>
            <person name="Jeffries T.W."/>
        </authorList>
    </citation>
    <scope>NUCLEOTIDE SEQUENCE [LARGE SCALE GENOMIC DNA]</scope>
    <source>
        <strain evidence="8">NRRL Y-2460</strain>
    </source>
</reference>
<feature type="domain" description="EamA" evidence="6">
    <location>
        <begin position="63"/>
        <end position="203"/>
    </location>
</feature>
<feature type="transmembrane region" description="Helical" evidence="5">
    <location>
        <begin position="98"/>
        <end position="118"/>
    </location>
</feature>
<feature type="transmembrane region" description="Helical" evidence="5">
    <location>
        <begin position="266"/>
        <end position="288"/>
    </location>
</feature>
<keyword evidence="3 5" id="KW-1133">Transmembrane helix</keyword>
<organism evidence="7 8">
    <name type="scientific">Pachysolen tannophilus NRRL Y-2460</name>
    <dbReference type="NCBI Taxonomy" id="669874"/>
    <lineage>
        <taxon>Eukaryota</taxon>
        <taxon>Fungi</taxon>
        <taxon>Dikarya</taxon>
        <taxon>Ascomycota</taxon>
        <taxon>Saccharomycotina</taxon>
        <taxon>Pichiomycetes</taxon>
        <taxon>Pachysolenaceae</taxon>
        <taxon>Pachysolen</taxon>
    </lineage>
</organism>
<feature type="transmembrane region" description="Helical" evidence="5">
    <location>
        <begin position="58"/>
        <end position="78"/>
    </location>
</feature>
<keyword evidence="2 5" id="KW-0812">Transmembrane</keyword>
<accession>A0A1E4U3N1</accession>
<dbReference type="AlphaFoldDB" id="A0A1E4U3N1"/>
<dbReference type="PANTHER" id="PTHR22911:SF6">
    <property type="entry name" value="SOLUTE CARRIER FAMILY 35 MEMBER G1"/>
    <property type="match status" value="1"/>
</dbReference>
<dbReference type="SUPFAM" id="SSF103481">
    <property type="entry name" value="Multidrug resistance efflux transporter EmrE"/>
    <property type="match status" value="2"/>
</dbReference>
<comment type="subcellular location">
    <subcellularLocation>
        <location evidence="1">Membrane</location>
        <topology evidence="1">Multi-pass membrane protein</topology>
    </subcellularLocation>
</comment>
<dbReference type="EMBL" id="KV454011">
    <property type="protein sequence ID" value="ODV98610.1"/>
    <property type="molecule type" value="Genomic_DNA"/>
</dbReference>
<dbReference type="GO" id="GO:0016020">
    <property type="term" value="C:membrane"/>
    <property type="evidence" value="ECO:0007669"/>
    <property type="project" value="UniProtKB-SubCell"/>
</dbReference>
<evidence type="ECO:0000256" key="1">
    <source>
        <dbReference type="ARBA" id="ARBA00004141"/>
    </source>
</evidence>
<feature type="transmembrane region" description="Helical" evidence="5">
    <location>
        <begin position="294"/>
        <end position="312"/>
    </location>
</feature>
<dbReference type="Pfam" id="PF00892">
    <property type="entry name" value="EamA"/>
    <property type="match status" value="2"/>
</dbReference>
<dbReference type="InterPro" id="IPR000620">
    <property type="entry name" value="EamA_dom"/>
</dbReference>
<dbReference type="PANTHER" id="PTHR22911">
    <property type="entry name" value="ACYL-MALONYL CONDENSING ENZYME-RELATED"/>
    <property type="match status" value="1"/>
</dbReference>
<evidence type="ECO:0000256" key="5">
    <source>
        <dbReference type="SAM" id="Phobius"/>
    </source>
</evidence>
<dbReference type="OrthoDB" id="306876at2759"/>
<keyword evidence="8" id="KW-1185">Reference proteome</keyword>
<evidence type="ECO:0000256" key="4">
    <source>
        <dbReference type="ARBA" id="ARBA00023136"/>
    </source>
</evidence>
<name>A0A1E4U3N1_PACTA</name>
<evidence type="ECO:0000256" key="2">
    <source>
        <dbReference type="ARBA" id="ARBA00022692"/>
    </source>
</evidence>
<feature type="domain" description="EamA" evidence="6">
    <location>
        <begin position="233"/>
        <end position="365"/>
    </location>
</feature>
<evidence type="ECO:0000256" key="3">
    <source>
        <dbReference type="ARBA" id="ARBA00022989"/>
    </source>
</evidence>
<keyword evidence="4 5" id="KW-0472">Membrane</keyword>
<gene>
    <name evidence="7" type="ORF">PACTADRAFT_48330</name>
</gene>
<dbReference type="InterPro" id="IPR037185">
    <property type="entry name" value="EmrE-like"/>
</dbReference>
<feature type="transmembrane region" description="Helical" evidence="5">
    <location>
        <begin position="139"/>
        <end position="157"/>
    </location>
</feature>
<feature type="transmembrane region" description="Helical" evidence="5">
    <location>
        <begin position="230"/>
        <end position="254"/>
    </location>
</feature>
<feature type="transmembrane region" description="Helical" evidence="5">
    <location>
        <begin position="163"/>
        <end position="180"/>
    </location>
</feature>
<evidence type="ECO:0000313" key="7">
    <source>
        <dbReference type="EMBL" id="ODV98610.1"/>
    </source>
</evidence>